<feature type="transmembrane region" description="Helical" evidence="1">
    <location>
        <begin position="63"/>
        <end position="83"/>
    </location>
</feature>
<feature type="transmembrane region" description="Helical" evidence="1">
    <location>
        <begin position="37"/>
        <end position="57"/>
    </location>
</feature>
<keyword evidence="1" id="KW-0812">Transmembrane</keyword>
<name>A0A1I3RKC8_9FLAO</name>
<dbReference type="STRING" id="1150112.SAMN04487893_10866"/>
<accession>A0A1I3RKC8</accession>
<feature type="transmembrane region" description="Helical" evidence="1">
    <location>
        <begin position="163"/>
        <end position="183"/>
    </location>
</feature>
<dbReference type="Proteomes" id="UP000243887">
    <property type="component" value="Unassembled WGS sequence"/>
</dbReference>
<feature type="transmembrane region" description="Helical" evidence="1">
    <location>
        <begin position="99"/>
        <end position="117"/>
    </location>
</feature>
<dbReference type="AlphaFoldDB" id="A0A1I3RKC8"/>
<gene>
    <name evidence="2" type="ORF">SAMN04487893_10866</name>
</gene>
<keyword evidence="1" id="KW-0472">Membrane</keyword>
<evidence type="ECO:0000256" key="1">
    <source>
        <dbReference type="SAM" id="Phobius"/>
    </source>
</evidence>
<feature type="transmembrane region" description="Helical" evidence="1">
    <location>
        <begin position="129"/>
        <end position="151"/>
    </location>
</feature>
<dbReference type="EMBL" id="FORU01000008">
    <property type="protein sequence ID" value="SFJ46765.1"/>
    <property type="molecule type" value="Genomic_DNA"/>
</dbReference>
<proteinExistence type="predicted"/>
<feature type="transmembrane region" description="Helical" evidence="1">
    <location>
        <begin position="195"/>
        <end position="221"/>
    </location>
</feature>
<organism evidence="2 3">
    <name type="scientific">Myroides guanonis</name>
    <dbReference type="NCBI Taxonomy" id="1150112"/>
    <lineage>
        <taxon>Bacteria</taxon>
        <taxon>Pseudomonadati</taxon>
        <taxon>Bacteroidota</taxon>
        <taxon>Flavobacteriia</taxon>
        <taxon>Flavobacteriales</taxon>
        <taxon>Flavobacteriaceae</taxon>
        <taxon>Myroides</taxon>
    </lineage>
</organism>
<protein>
    <recommendedName>
        <fullName evidence="4">O-antigen ligase like membrane protein</fullName>
    </recommendedName>
</protein>
<feature type="transmembrane region" description="Helical" evidence="1">
    <location>
        <begin position="233"/>
        <end position="251"/>
    </location>
</feature>
<keyword evidence="1" id="KW-1133">Transmembrane helix</keyword>
<evidence type="ECO:0000313" key="3">
    <source>
        <dbReference type="Proteomes" id="UP000243887"/>
    </source>
</evidence>
<feature type="transmembrane region" description="Helical" evidence="1">
    <location>
        <begin position="350"/>
        <end position="383"/>
    </location>
</feature>
<feature type="transmembrane region" description="Helical" evidence="1">
    <location>
        <begin position="320"/>
        <end position="343"/>
    </location>
</feature>
<sequence length="395" mass="46614">MEERSSVGWIVFVFICLQFCLDFVLKRFIGLEEQQSFTIVVKLIKILFCGCLFFYIFKVKQHIGLLKNFSLLFLIFIIGRLALTKEIDFYDSRNEIRELGLYFASYLYFYFLNILPLKTNIYKTFSSVTLILIGLICCTVLIGAIFDLSFFKTYHFRFGYMGVLHKSIVATYFFVSSILYVYYISFVQKTYSKVFFWLITITALLVGTKAIYLFLVCLFGYHVFTFRLYKKKSYYSLILFVSLLVITVSYLNKAAFFTTFDVLIDVYNEHGFLTTLMSFRDQILIEKASYYLENWTVLNYLFGGKMDAIGLFEMSLIDMFVFFGAIGLLFYLYFFYLCILHFLERQDSYFVTFAILIVLFISIFAGQLFINFSSMVYIGWIFYLIKLSVNQKEIN</sequence>
<evidence type="ECO:0008006" key="4">
    <source>
        <dbReference type="Google" id="ProtNLM"/>
    </source>
</evidence>
<reference evidence="3" key="1">
    <citation type="submission" date="2016-10" db="EMBL/GenBank/DDBJ databases">
        <authorList>
            <person name="Varghese N."/>
            <person name="Submissions S."/>
        </authorList>
    </citation>
    <scope>NUCLEOTIDE SEQUENCE [LARGE SCALE GENOMIC DNA]</scope>
    <source>
        <strain evidence="3">DSM 26542</strain>
    </source>
</reference>
<feature type="transmembrane region" description="Helical" evidence="1">
    <location>
        <begin position="6"/>
        <end position="25"/>
    </location>
</feature>
<keyword evidence="3" id="KW-1185">Reference proteome</keyword>
<evidence type="ECO:0000313" key="2">
    <source>
        <dbReference type="EMBL" id="SFJ46765.1"/>
    </source>
</evidence>